<feature type="coiled-coil region" evidence="5">
    <location>
        <begin position="200"/>
        <end position="260"/>
    </location>
</feature>
<proteinExistence type="predicted"/>
<evidence type="ECO:0000256" key="2">
    <source>
        <dbReference type="ARBA" id="ARBA00022692"/>
    </source>
</evidence>
<evidence type="ECO:0000313" key="10">
    <source>
        <dbReference type="EMBL" id="KAL0575276.1"/>
    </source>
</evidence>
<feature type="transmembrane region" description="Helical" evidence="7">
    <location>
        <begin position="95"/>
        <end position="118"/>
    </location>
</feature>
<dbReference type="PANTHER" id="PTHR15948">
    <property type="entry name" value="G-PROTEIN COUPLED RECEPTOR 89-RELATED"/>
    <property type="match status" value="1"/>
</dbReference>
<sequence length="465" mass="50788">MGLRPSPGYSLPSHVRVHPTRKKRAPQRLPPINPRPIASWPHLSRLFDGIQRFVGGDVMCLGASYAIPIASSLANGRRDGIGVFKASTRLTDWKFSISFLLIPVLILTPIFVSLVISLGTGFTRVFINFLPLLSYLYFPSLIPVPSGLSNNDLFTVTLAWLVVVGTIILGLLSGVGAVAVLEEYFGVFRRGRSQPTLREIESAERALMTAREDLRARTEEATRRASDSPFTGGDDLALELKDLQALESEMSLNLEDLRSRYARVEFASTFRGRILTVCGKVFAGYCVIGIISAIINLTIPHFLLTTKTRPNPTSTPSTNYPDLITKVIGDLLALTSANVDVETVGSVMRQISLVLVGVIVGNSLRVVLRAVTTALRVTSKSLSASLMLLILAQLMGIYLLSTVVQLRSAFPQSQSEEGEDDTNLFSTIPEFQVFGKLFDGSFLLTAACSAGFRWFRERVTGDGDS</sequence>
<evidence type="ECO:0008006" key="12">
    <source>
        <dbReference type="Google" id="ProtNLM"/>
    </source>
</evidence>
<evidence type="ECO:0000259" key="9">
    <source>
        <dbReference type="Pfam" id="PF12537"/>
    </source>
</evidence>
<dbReference type="InterPro" id="IPR025969">
    <property type="entry name" value="ABA_GPCR_dom"/>
</dbReference>
<keyword evidence="11" id="KW-1185">Reference proteome</keyword>
<evidence type="ECO:0000256" key="3">
    <source>
        <dbReference type="ARBA" id="ARBA00022989"/>
    </source>
</evidence>
<evidence type="ECO:0000259" key="8">
    <source>
        <dbReference type="Pfam" id="PF12430"/>
    </source>
</evidence>
<gene>
    <name evidence="10" type="ORF">V5O48_006693</name>
</gene>
<feature type="region of interest" description="Disordered" evidence="6">
    <location>
        <begin position="1"/>
        <end position="28"/>
    </location>
</feature>
<feature type="transmembrane region" description="Helical" evidence="7">
    <location>
        <begin position="384"/>
        <end position="404"/>
    </location>
</feature>
<evidence type="ECO:0000256" key="4">
    <source>
        <dbReference type="ARBA" id="ARBA00023136"/>
    </source>
</evidence>
<reference evidence="10 11" key="1">
    <citation type="submission" date="2024-02" db="EMBL/GenBank/DDBJ databases">
        <title>A draft genome for the cacao thread blight pathogen Marasmius crinis-equi.</title>
        <authorList>
            <person name="Cohen S.P."/>
            <person name="Baruah I.K."/>
            <person name="Amoako-Attah I."/>
            <person name="Bukari Y."/>
            <person name="Meinhardt L.W."/>
            <person name="Bailey B.A."/>
        </authorList>
    </citation>
    <scope>NUCLEOTIDE SEQUENCE [LARGE SCALE GENOMIC DNA]</scope>
    <source>
        <strain evidence="10 11">GH-76</strain>
    </source>
</reference>
<dbReference type="Pfam" id="PF12430">
    <property type="entry name" value="ABA_GPCR"/>
    <property type="match status" value="1"/>
</dbReference>
<organism evidence="10 11">
    <name type="scientific">Marasmius crinis-equi</name>
    <dbReference type="NCBI Taxonomy" id="585013"/>
    <lineage>
        <taxon>Eukaryota</taxon>
        <taxon>Fungi</taxon>
        <taxon>Dikarya</taxon>
        <taxon>Basidiomycota</taxon>
        <taxon>Agaricomycotina</taxon>
        <taxon>Agaricomycetes</taxon>
        <taxon>Agaricomycetidae</taxon>
        <taxon>Agaricales</taxon>
        <taxon>Marasmiineae</taxon>
        <taxon>Marasmiaceae</taxon>
        <taxon>Marasmius</taxon>
    </lineage>
</organism>
<dbReference type="InterPro" id="IPR015672">
    <property type="entry name" value="GPHR/GTG"/>
</dbReference>
<name>A0ABR3FJD1_9AGAR</name>
<feature type="transmembrane region" description="Helical" evidence="7">
    <location>
        <begin position="158"/>
        <end position="181"/>
    </location>
</feature>
<evidence type="ECO:0000256" key="5">
    <source>
        <dbReference type="SAM" id="Coils"/>
    </source>
</evidence>
<accession>A0ABR3FJD1</accession>
<dbReference type="Pfam" id="PF12537">
    <property type="entry name" value="GPHR_N"/>
    <property type="match status" value="1"/>
</dbReference>
<keyword evidence="2 7" id="KW-0812">Transmembrane</keyword>
<comment type="caution">
    <text evidence="10">The sequence shown here is derived from an EMBL/GenBank/DDBJ whole genome shotgun (WGS) entry which is preliminary data.</text>
</comment>
<dbReference type="Proteomes" id="UP001465976">
    <property type="component" value="Unassembled WGS sequence"/>
</dbReference>
<protein>
    <recommendedName>
        <fullName evidence="12">Abscisic acid G-protein coupled receptor-domain-containing protein</fullName>
    </recommendedName>
</protein>
<keyword evidence="4 7" id="KW-0472">Membrane</keyword>
<dbReference type="PANTHER" id="PTHR15948:SF0">
    <property type="entry name" value="GOLGI PH REGULATOR A-RELATED"/>
    <property type="match status" value="1"/>
</dbReference>
<evidence type="ECO:0000256" key="6">
    <source>
        <dbReference type="SAM" id="MobiDB-lite"/>
    </source>
</evidence>
<keyword evidence="3 7" id="KW-1133">Transmembrane helix</keyword>
<comment type="subcellular location">
    <subcellularLocation>
        <location evidence="1">Membrane</location>
        <topology evidence="1">Multi-pass membrane protein</topology>
    </subcellularLocation>
</comment>
<feature type="transmembrane region" description="Helical" evidence="7">
    <location>
        <begin position="281"/>
        <end position="303"/>
    </location>
</feature>
<keyword evidence="5" id="KW-0175">Coiled coil</keyword>
<evidence type="ECO:0000256" key="1">
    <source>
        <dbReference type="ARBA" id="ARBA00004141"/>
    </source>
</evidence>
<feature type="domain" description="Abscisic acid G-protein coupled receptor-like" evidence="8">
    <location>
        <begin position="266"/>
        <end position="458"/>
    </location>
</feature>
<dbReference type="InterPro" id="IPR022535">
    <property type="entry name" value="Golgi_pH-regulator_cons_dom"/>
</dbReference>
<feature type="compositionally biased region" description="Basic residues" evidence="6">
    <location>
        <begin position="15"/>
        <end position="26"/>
    </location>
</feature>
<feature type="transmembrane region" description="Helical" evidence="7">
    <location>
        <begin position="125"/>
        <end position="146"/>
    </location>
</feature>
<evidence type="ECO:0000256" key="7">
    <source>
        <dbReference type="SAM" id="Phobius"/>
    </source>
</evidence>
<dbReference type="EMBL" id="JBAHYK010000320">
    <property type="protein sequence ID" value="KAL0575276.1"/>
    <property type="molecule type" value="Genomic_DNA"/>
</dbReference>
<evidence type="ECO:0000313" key="11">
    <source>
        <dbReference type="Proteomes" id="UP001465976"/>
    </source>
</evidence>
<feature type="domain" description="Golgi pH regulator conserved" evidence="9">
    <location>
        <begin position="157"/>
        <end position="220"/>
    </location>
</feature>
<feature type="transmembrane region" description="Helical" evidence="7">
    <location>
        <begin position="353"/>
        <end position="372"/>
    </location>
</feature>